<organism evidence="2 3">
    <name type="scientific">Thalassomonas actiniarum</name>
    <dbReference type="NCBI Taxonomy" id="485447"/>
    <lineage>
        <taxon>Bacteria</taxon>
        <taxon>Pseudomonadati</taxon>
        <taxon>Pseudomonadota</taxon>
        <taxon>Gammaproteobacteria</taxon>
        <taxon>Alteromonadales</taxon>
        <taxon>Colwelliaceae</taxon>
        <taxon>Thalassomonas</taxon>
    </lineage>
</organism>
<feature type="region of interest" description="Disordered" evidence="1">
    <location>
        <begin position="1"/>
        <end position="27"/>
    </location>
</feature>
<evidence type="ECO:0000313" key="2">
    <source>
        <dbReference type="EMBL" id="WDD99201.1"/>
    </source>
</evidence>
<sequence>MNQAKQVMSKREIKGSPLPDFPPPVATPQEVIERFTDTVWITNGENTKTEDRSKDRYYPSKGGKLKFSLVKKSDDIYATVKVLEGEPFESRTAMESAFFRVLGDELISSPMIIQIGVPGLALSERLTLSKDGKKMTHHLTFSDGVHGSWVCEK</sequence>
<name>A0AAF0C1N6_9GAMM</name>
<gene>
    <name evidence="2" type="ORF">SG35_000480</name>
</gene>
<protein>
    <submittedName>
        <fullName evidence="2">Uncharacterized protein</fullName>
    </submittedName>
</protein>
<evidence type="ECO:0000313" key="3">
    <source>
        <dbReference type="Proteomes" id="UP000032568"/>
    </source>
</evidence>
<evidence type="ECO:0000256" key="1">
    <source>
        <dbReference type="SAM" id="MobiDB-lite"/>
    </source>
</evidence>
<dbReference type="EMBL" id="CP059735">
    <property type="protein sequence ID" value="WDD99201.1"/>
    <property type="molecule type" value="Genomic_DNA"/>
</dbReference>
<keyword evidence="3" id="KW-1185">Reference proteome</keyword>
<accession>A0AAF0C1N6</accession>
<dbReference type="KEGG" id="tact:SG35_000480"/>
<dbReference type="AlphaFoldDB" id="A0AAF0C1N6"/>
<dbReference type="RefSeq" id="WP_044835237.1">
    <property type="nucleotide sequence ID" value="NZ_CP059735.1"/>
</dbReference>
<dbReference type="Proteomes" id="UP000032568">
    <property type="component" value="Chromosome"/>
</dbReference>
<reference evidence="2 3" key="1">
    <citation type="journal article" date="2015" name="Genome Announc.">
        <title>Draft Genome Sequences of Marine Isolates of Thalassomonas viridans and Thalassomonas actiniarum.</title>
        <authorList>
            <person name="Olonade I."/>
            <person name="van Zyl L.J."/>
            <person name="Trindade M."/>
        </authorList>
    </citation>
    <scope>NUCLEOTIDE SEQUENCE [LARGE SCALE GENOMIC DNA]</scope>
    <source>
        <strain evidence="2 3">A5K-106</strain>
    </source>
</reference>
<reference evidence="2 3" key="2">
    <citation type="journal article" date="2022" name="Mar. Drugs">
        <title>Bioassay-Guided Fractionation Leads to the Detection of Cholic Acid Generated by the Rare Thalassomonas sp.</title>
        <authorList>
            <person name="Pheiffer F."/>
            <person name="Schneider Y.K."/>
            <person name="Hansen E.H."/>
            <person name="Andersen J.H."/>
            <person name="Isaksson J."/>
            <person name="Busche T."/>
            <person name="R C."/>
            <person name="Kalinowski J."/>
            <person name="Zyl L.V."/>
            <person name="Trindade M."/>
        </authorList>
    </citation>
    <scope>NUCLEOTIDE SEQUENCE [LARGE SCALE GENOMIC DNA]</scope>
    <source>
        <strain evidence="2 3">A5K-106</strain>
    </source>
</reference>
<proteinExistence type="predicted"/>